<proteinExistence type="predicted"/>
<name>A0A2S0WGE8_9CORY</name>
<reference evidence="2" key="1">
    <citation type="submission" date="2018-01" db="EMBL/GenBank/DDBJ databases">
        <authorList>
            <person name="Li J."/>
        </authorList>
    </citation>
    <scope>NUCLEOTIDE SEQUENCE [LARGE SCALE GENOMIC DNA]</scope>
    <source>
        <strain evidence="2">2184</strain>
    </source>
</reference>
<dbReference type="KEGG" id="clia:C3E79_10175"/>
<dbReference type="EMBL" id="CP026948">
    <property type="protein sequence ID" value="AWB84794.1"/>
    <property type="molecule type" value="Genomic_DNA"/>
</dbReference>
<evidence type="ECO:0000313" key="2">
    <source>
        <dbReference type="Proteomes" id="UP000244754"/>
    </source>
</evidence>
<accession>A0A2S0WGE8</accession>
<dbReference type="AlphaFoldDB" id="A0A2S0WGE8"/>
<dbReference type="Proteomes" id="UP000244754">
    <property type="component" value="Chromosome"/>
</dbReference>
<protein>
    <submittedName>
        <fullName evidence="1">Uncharacterized protein</fullName>
    </submittedName>
</protein>
<keyword evidence="2" id="KW-1185">Reference proteome</keyword>
<sequence length="261" mass="29181">MRLTTVMPTIPERRTWRIPTIAQLDALGLTPTVVEQDPALPIGHASQLTTAQKALTAGLESGASHILYAEDDIDIDPTITRYLDEPGEGILTFWYRRRFTPRPDGLIPNRLRWISSLAFLCDRATAQRLAAYSGKPGIDMAMRHDQAPLYATPRPMVEHRAVPRAASTGSHITSEGDYQGPNSHHILTHVWEWLPARRDRKRVTTPSIAANALGITPHEVTWAYQALLTMGCVIRDPSGFHRAAPPPWHTTQPTEEDPQLW</sequence>
<dbReference type="RefSeq" id="WP_108404802.1">
    <property type="nucleotide sequence ID" value="NZ_CP026948.1"/>
</dbReference>
<gene>
    <name evidence="1" type="ORF">C3E79_10175</name>
</gene>
<organism evidence="1 2">
    <name type="scientific">Corynebacterium liangguodongii</name>
    <dbReference type="NCBI Taxonomy" id="2079535"/>
    <lineage>
        <taxon>Bacteria</taxon>
        <taxon>Bacillati</taxon>
        <taxon>Actinomycetota</taxon>
        <taxon>Actinomycetes</taxon>
        <taxon>Mycobacteriales</taxon>
        <taxon>Corynebacteriaceae</taxon>
        <taxon>Corynebacterium</taxon>
    </lineage>
</organism>
<evidence type="ECO:0000313" key="1">
    <source>
        <dbReference type="EMBL" id="AWB84794.1"/>
    </source>
</evidence>